<accession>A0A554VH00</accession>
<protein>
    <submittedName>
        <fullName evidence="1">Uncharacterized protein</fullName>
    </submittedName>
</protein>
<dbReference type="AlphaFoldDB" id="A0A554VH00"/>
<evidence type="ECO:0000313" key="1">
    <source>
        <dbReference type="EMBL" id="TSE06738.1"/>
    </source>
</evidence>
<dbReference type="EMBL" id="VLNR01000041">
    <property type="protein sequence ID" value="TSE06738.1"/>
    <property type="molecule type" value="Genomic_DNA"/>
</dbReference>
<keyword evidence="2" id="KW-1185">Reference proteome</keyword>
<organism evidence="1 2">
    <name type="scientific">Aquimarina algiphila</name>
    <dbReference type="NCBI Taxonomy" id="2047982"/>
    <lineage>
        <taxon>Bacteria</taxon>
        <taxon>Pseudomonadati</taxon>
        <taxon>Bacteroidota</taxon>
        <taxon>Flavobacteriia</taxon>
        <taxon>Flavobacteriales</taxon>
        <taxon>Flavobacteriaceae</taxon>
        <taxon>Aquimarina</taxon>
    </lineage>
</organism>
<dbReference type="RefSeq" id="WP_143917433.1">
    <property type="nucleotide sequence ID" value="NZ_CANMIK010000046.1"/>
</dbReference>
<dbReference type="PROSITE" id="PS51257">
    <property type="entry name" value="PROKAR_LIPOPROTEIN"/>
    <property type="match status" value="1"/>
</dbReference>
<reference evidence="1 2" key="1">
    <citation type="submission" date="2019-07" db="EMBL/GenBank/DDBJ databases">
        <title>The draft genome sequence of Aquimarina algiphila M91.</title>
        <authorList>
            <person name="Meng X."/>
        </authorList>
    </citation>
    <scope>NUCLEOTIDE SEQUENCE [LARGE SCALE GENOMIC DNA]</scope>
    <source>
        <strain evidence="1 2">M91</strain>
    </source>
</reference>
<gene>
    <name evidence="1" type="ORF">FOF46_18150</name>
</gene>
<comment type="caution">
    <text evidence="1">The sequence shown here is derived from an EMBL/GenBank/DDBJ whole genome shotgun (WGS) entry which is preliminary data.</text>
</comment>
<evidence type="ECO:0000313" key="2">
    <source>
        <dbReference type="Proteomes" id="UP000318833"/>
    </source>
</evidence>
<sequence>MRKIISLFVITLMLSCSVEENSTIEEKNSSLKSSCPGELNGVVGLCGFDRHGDPIEYNVWLTNVGQISGFPTWEISTSEIEIVSTSRYSCKVKLRRPEGQVQHYNTIGTVDVSYNGNCVKSKPINITNCRDYSYTD</sequence>
<dbReference type="Proteomes" id="UP000318833">
    <property type="component" value="Unassembled WGS sequence"/>
</dbReference>
<proteinExistence type="predicted"/>
<name>A0A554VH00_9FLAO</name>